<comment type="caution">
    <text evidence="2">The sequence shown here is derived from an EMBL/GenBank/DDBJ whole genome shotgun (WGS) entry which is preliminary data.</text>
</comment>
<protein>
    <submittedName>
        <fullName evidence="2">Uncharacterized protein</fullName>
    </submittedName>
</protein>
<evidence type="ECO:0000313" key="3">
    <source>
        <dbReference type="Proteomes" id="UP001364224"/>
    </source>
</evidence>
<dbReference type="RefSeq" id="WP_334481180.1">
    <property type="nucleotide sequence ID" value="NZ_JAZHRV010000001.1"/>
</dbReference>
<name>A0ABU8BBQ0_9BRAD</name>
<sequence>MGAAMMRLSDLHLTPARTGLIIVAAFLLCAIVVRVITVSEHSEIRTHATPENGSRIPLDVGVADLRGSLP</sequence>
<keyword evidence="3" id="KW-1185">Reference proteome</keyword>
<keyword evidence="1" id="KW-0812">Transmembrane</keyword>
<dbReference type="Proteomes" id="UP001364224">
    <property type="component" value="Unassembled WGS sequence"/>
</dbReference>
<evidence type="ECO:0000256" key="1">
    <source>
        <dbReference type="SAM" id="Phobius"/>
    </source>
</evidence>
<feature type="transmembrane region" description="Helical" evidence="1">
    <location>
        <begin position="20"/>
        <end position="37"/>
    </location>
</feature>
<organism evidence="2 3">
    <name type="scientific">Bradyrhizobium algeriense</name>
    <dbReference type="NCBI Taxonomy" id="634784"/>
    <lineage>
        <taxon>Bacteria</taxon>
        <taxon>Pseudomonadati</taxon>
        <taxon>Pseudomonadota</taxon>
        <taxon>Alphaproteobacteria</taxon>
        <taxon>Hyphomicrobiales</taxon>
        <taxon>Nitrobacteraceae</taxon>
        <taxon>Bradyrhizobium</taxon>
    </lineage>
</organism>
<keyword evidence="1" id="KW-0472">Membrane</keyword>
<proteinExistence type="predicted"/>
<reference evidence="2 3" key="1">
    <citation type="submission" date="2024-02" db="EMBL/GenBank/DDBJ databases">
        <title>Adaptive strategies in a cosmopolitan and abundant soil bacterium.</title>
        <authorList>
            <person name="Carini P."/>
        </authorList>
    </citation>
    <scope>NUCLEOTIDE SEQUENCE [LARGE SCALE GENOMIC DNA]</scope>
    <source>
        <strain evidence="2 3">AZCC 1608</strain>
    </source>
</reference>
<keyword evidence="1" id="KW-1133">Transmembrane helix</keyword>
<evidence type="ECO:0000313" key="2">
    <source>
        <dbReference type="EMBL" id="MEH2555970.1"/>
    </source>
</evidence>
<accession>A0ABU8BBQ0</accession>
<dbReference type="EMBL" id="JAZHRV010000001">
    <property type="protein sequence ID" value="MEH2555970.1"/>
    <property type="molecule type" value="Genomic_DNA"/>
</dbReference>
<gene>
    <name evidence="2" type="ORF">V1286_003499</name>
</gene>